<dbReference type="Gene3D" id="1.25.40.10">
    <property type="entry name" value="Tetratricopeptide repeat domain"/>
    <property type="match status" value="1"/>
</dbReference>
<evidence type="ECO:0000256" key="4">
    <source>
        <dbReference type="SAM" id="MobiDB-lite"/>
    </source>
</evidence>
<dbReference type="Pfam" id="PF13414">
    <property type="entry name" value="TPR_11"/>
    <property type="match status" value="1"/>
</dbReference>
<reference evidence="5" key="1">
    <citation type="submission" date="2023-10" db="EMBL/GenBank/DDBJ databases">
        <authorList>
            <person name="Chen Y."/>
            <person name="Shah S."/>
            <person name="Dougan E. K."/>
            <person name="Thang M."/>
            <person name="Chan C."/>
        </authorList>
    </citation>
    <scope>NUCLEOTIDE SEQUENCE [LARGE SCALE GENOMIC DNA]</scope>
</reference>
<feature type="non-terminal residue" evidence="5">
    <location>
        <position position="197"/>
    </location>
</feature>
<evidence type="ECO:0000313" key="5">
    <source>
        <dbReference type="EMBL" id="CAK0807434.1"/>
    </source>
</evidence>
<feature type="compositionally biased region" description="Basic residues" evidence="4">
    <location>
        <begin position="138"/>
        <end position="154"/>
    </location>
</feature>
<evidence type="ECO:0000256" key="2">
    <source>
        <dbReference type="ARBA" id="ARBA00022803"/>
    </source>
</evidence>
<keyword evidence="6" id="KW-1185">Reference proteome</keyword>
<evidence type="ECO:0000256" key="3">
    <source>
        <dbReference type="PROSITE-ProRule" id="PRU00339"/>
    </source>
</evidence>
<dbReference type="InterPro" id="IPR019734">
    <property type="entry name" value="TPR_rpt"/>
</dbReference>
<dbReference type="SUPFAM" id="SSF48452">
    <property type="entry name" value="TPR-like"/>
    <property type="match status" value="1"/>
</dbReference>
<proteinExistence type="predicted"/>
<feature type="region of interest" description="Disordered" evidence="4">
    <location>
        <begin position="138"/>
        <end position="197"/>
    </location>
</feature>
<feature type="repeat" description="TPR" evidence="3">
    <location>
        <begin position="48"/>
        <end position="81"/>
    </location>
</feature>
<dbReference type="Proteomes" id="UP001189429">
    <property type="component" value="Unassembled WGS sequence"/>
</dbReference>
<accession>A0ABN9QMT5</accession>
<dbReference type="SMART" id="SM00028">
    <property type="entry name" value="TPR"/>
    <property type="match status" value="3"/>
</dbReference>
<evidence type="ECO:0000256" key="1">
    <source>
        <dbReference type="ARBA" id="ARBA00022737"/>
    </source>
</evidence>
<protein>
    <submittedName>
        <fullName evidence="5">Uncharacterized protein</fullName>
    </submittedName>
</protein>
<gene>
    <name evidence="5" type="ORF">PCOR1329_LOCUS13318</name>
</gene>
<dbReference type="PANTHER" id="PTHR22904">
    <property type="entry name" value="TPR REPEAT CONTAINING PROTEIN"/>
    <property type="match status" value="1"/>
</dbReference>
<name>A0ABN9QMT5_9DINO</name>
<dbReference type="InterPro" id="IPR011990">
    <property type="entry name" value="TPR-like_helical_dom_sf"/>
</dbReference>
<evidence type="ECO:0000313" key="6">
    <source>
        <dbReference type="Proteomes" id="UP001189429"/>
    </source>
</evidence>
<keyword evidence="2 3" id="KW-0802">TPR repeat</keyword>
<organism evidence="5 6">
    <name type="scientific">Prorocentrum cordatum</name>
    <dbReference type="NCBI Taxonomy" id="2364126"/>
    <lineage>
        <taxon>Eukaryota</taxon>
        <taxon>Sar</taxon>
        <taxon>Alveolata</taxon>
        <taxon>Dinophyceae</taxon>
        <taxon>Prorocentrales</taxon>
        <taxon>Prorocentraceae</taxon>
        <taxon>Prorocentrum</taxon>
    </lineage>
</organism>
<keyword evidence="1" id="KW-0677">Repeat</keyword>
<comment type="caution">
    <text evidence="5">The sequence shown here is derived from an EMBL/GenBank/DDBJ whole genome shotgun (WGS) entry which is preliminary data.</text>
</comment>
<sequence>MAGDSWGALRARVCCHRRAEVVAGGAKATAAAKGAPDPASAPPEAVKALELKERGNARFKEGRLEEALDAYSEACVLDRHNPALWLNRSIVNRQLENWEDAEQDAQIAAELDPSNAKAHYSRALALQQLGLPQKALRSCRTRRPRRRAPAHRSTRAGLQRQPDSVPLRRLRAELERPPDASSVVEAQVAPGGGASDK</sequence>
<dbReference type="PANTHER" id="PTHR22904:SF523">
    <property type="entry name" value="STRESS-INDUCED-PHOSPHOPROTEIN 1"/>
    <property type="match status" value="1"/>
</dbReference>
<dbReference type="EMBL" id="CAUYUJ010003931">
    <property type="protein sequence ID" value="CAK0807434.1"/>
    <property type="molecule type" value="Genomic_DNA"/>
</dbReference>
<dbReference type="PROSITE" id="PS50005">
    <property type="entry name" value="TPR"/>
    <property type="match status" value="1"/>
</dbReference>